<comment type="caution">
    <text evidence="1">The sequence shown here is derived from an EMBL/GenBank/DDBJ whole genome shotgun (WGS) entry which is preliminary data.</text>
</comment>
<proteinExistence type="predicted"/>
<dbReference type="Pfam" id="PF06187">
    <property type="entry name" value="DUF993"/>
    <property type="match status" value="1"/>
</dbReference>
<gene>
    <name evidence="1" type="ORF">WKW80_18900</name>
</gene>
<dbReference type="EMBL" id="JBBKZV010000011">
    <property type="protein sequence ID" value="MEJ8824072.1"/>
    <property type="molecule type" value="Genomic_DNA"/>
</dbReference>
<keyword evidence="2" id="KW-1185">Reference proteome</keyword>
<dbReference type="RefSeq" id="WP_340365107.1">
    <property type="nucleotide sequence ID" value="NZ_JBBKZV010000011.1"/>
</dbReference>
<dbReference type="Gene3D" id="3.20.20.70">
    <property type="entry name" value="Aldolase class I"/>
    <property type="match status" value="1"/>
</dbReference>
<evidence type="ECO:0000313" key="2">
    <source>
        <dbReference type="Proteomes" id="UP001363010"/>
    </source>
</evidence>
<evidence type="ECO:0000313" key="1">
    <source>
        <dbReference type="EMBL" id="MEJ8824072.1"/>
    </source>
</evidence>
<reference evidence="1 2" key="1">
    <citation type="submission" date="2024-03" db="EMBL/GenBank/DDBJ databases">
        <title>Novel species of the genus Variovorax.</title>
        <authorList>
            <person name="Liu Q."/>
            <person name="Xin Y.-H."/>
        </authorList>
    </citation>
    <scope>NUCLEOTIDE SEQUENCE [LARGE SCALE GENOMIC DNA]</scope>
    <source>
        <strain evidence="1 2">KACC 18501</strain>
    </source>
</reference>
<name>A0ABU8W220_9BURK</name>
<organism evidence="1 2">
    <name type="scientific">Variovorax humicola</name>
    <dbReference type="NCBI Taxonomy" id="1769758"/>
    <lineage>
        <taxon>Bacteria</taxon>
        <taxon>Pseudomonadati</taxon>
        <taxon>Pseudomonadota</taxon>
        <taxon>Betaproteobacteria</taxon>
        <taxon>Burkholderiales</taxon>
        <taxon>Comamonadaceae</taxon>
        <taxon>Variovorax</taxon>
    </lineage>
</organism>
<dbReference type="InterPro" id="IPR013785">
    <property type="entry name" value="Aldolase_TIM"/>
</dbReference>
<dbReference type="Proteomes" id="UP001363010">
    <property type="component" value="Unassembled WGS sequence"/>
</dbReference>
<dbReference type="InterPro" id="IPR009334">
    <property type="entry name" value="DUF993"/>
</dbReference>
<protein>
    <submittedName>
        <fullName evidence="1">Dihydrodipicolinate synthase family protein</fullName>
    </submittedName>
</protein>
<dbReference type="SUPFAM" id="SSF51569">
    <property type="entry name" value="Aldolase"/>
    <property type="match status" value="1"/>
</dbReference>
<sequence length="387" mass="42234">MTKLQLPDTSGKLCAYTLQGTPWDAAKPARAFNRVVFSAAHVVADPYANVDPWTGGAIDWDATLAYRRYLADLGLGIAEAMDTAQRGMGLSWDDSLTLIRRTSQALEGTGVPIFNGCGTDHLDPSAVGTVDDVIAAYLTQVEAIQQAGGRLILMASRALARVAKSPDDYLRVYRKVLAAADQPVVLHWLGDMFDPELKGYWGTGDLTAARDIALQVIEESQSKVDGIKISLLDKDREIDMRRRLPAPVRMYTGDDFNYPELIAGDDQGYSHALLGIFDAIAPAASHALSALANGDKPKFLEILEPTIPLSRRIFGAPTRFYKTGVVFLAYLNGHQPHMVMLAGHQAMRPLPYFVDIFKLADAAGLLREPELAAARMRQFLALHGVQA</sequence>
<accession>A0ABU8W220</accession>